<comment type="caution">
    <text evidence="2">The sequence shown here is derived from an EMBL/GenBank/DDBJ whole genome shotgun (WGS) entry which is preliminary data.</text>
</comment>
<reference evidence="2 3" key="1">
    <citation type="submission" date="2024-04" db="EMBL/GenBank/DDBJ databases">
        <title>Luteolibacter sp. isolated from soil.</title>
        <authorList>
            <person name="An J."/>
        </authorList>
    </citation>
    <scope>NUCLEOTIDE SEQUENCE [LARGE SCALE GENOMIC DNA]</scope>
    <source>
        <strain evidence="2 3">Y139</strain>
    </source>
</reference>
<dbReference type="RefSeq" id="WP_341407901.1">
    <property type="nucleotide sequence ID" value="NZ_JBBUKT010000016.1"/>
</dbReference>
<gene>
    <name evidence="2" type="ORF">WKV53_26690</name>
</gene>
<dbReference type="Proteomes" id="UP001371305">
    <property type="component" value="Unassembled WGS sequence"/>
</dbReference>
<feature type="transmembrane region" description="Helical" evidence="1">
    <location>
        <begin position="12"/>
        <end position="37"/>
    </location>
</feature>
<protein>
    <submittedName>
        <fullName evidence="2">Uncharacterized protein</fullName>
    </submittedName>
</protein>
<evidence type="ECO:0000313" key="3">
    <source>
        <dbReference type="Proteomes" id="UP001371305"/>
    </source>
</evidence>
<proteinExistence type="predicted"/>
<name>A0ABU9B271_9BACT</name>
<evidence type="ECO:0000313" key="2">
    <source>
        <dbReference type="EMBL" id="MEK7954133.1"/>
    </source>
</evidence>
<keyword evidence="1" id="KW-1133">Transmembrane helix</keyword>
<keyword evidence="3" id="KW-1185">Reference proteome</keyword>
<feature type="transmembrane region" description="Helical" evidence="1">
    <location>
        <begin position="66"/>
        <end position="88"/>
    </location>
</feature>
<accession>A0ABU9B271</accession>
<keyword evidence="1" id="KW-0812">Transmembrane</keyword>
<evidence type="ECO:0000256" key="1">
    <source>
        <dbReference type="SAM" id="Phobius"/>
    </source>
</evidence>
<dbReference type="EMBL" id="JBBUKT010000016">
    <property type="protein sequence ID" value="MEK7954133.1"/>
    <property type="molecule type" value="Genomic_DNA"/>
</dbReference>
<organism evidence="2 3">
    <name type="scientific">Luteolibacter soli</name>
    <dbReference type="NCBI Taxonomy" id="3135280"/>
    <lineage>
        <taxon>Bacteria</taxon>
        <taxon>Pseudomonadati</taxon>
        <taxon>Verrucomicrobiota</taxon>
        <taxon>Verrucomicrobiia</taxon>
        <taxon>Verrucomicrobiales</taxon>
        <taxon>Verrucomicrobiaceae</taxon>
        <taxon>Luteolibacter</taxon>
    </lineage>
</organism>
<sequence>MTPDARSPQEKRWFSIMLGFSAVAALDFLGMTGMHYWAKGEIGERKAAGQVDAAYSLLQNVGLATLIGQGILMIACIGFFICGARWLIAMKKRRAGGLG</sequence>
<keyword evidence="1" id="KW-0472">Membrane</keyword>